<feature type="binding site" evidence="5">
    <location>
        <position position="46"/>
    </location>
    <ligand>
        <name>ATP</name>
        <dbReference type="ChEBI" id="CHEBI:30616"/>
    </ligand>
</feature>
<name>A0ABD1XF96_9MARC</name>
<comment type="caution">
    <text evidence="7">The sequence shown here is derived from an EMBL/GenBank/DDBJ whole genome shotgun (WGS) entry which is preliminary data.</text>
</comment>
<dbReference type="AlphaFoldDB" id="A0ABD1XF96"/>
<dbReference type="InterPro" id="IPR001245">
    <property type="entry name" value="Ser-Thr/Tyr_kinase_cat_dom"/>
</dbReference>
<evidence type="ECO:0000256" key="2">
    <source>
        <dbReference type="ARBA" id="ARBA00022741"/>
    </source>
</evidence>
<evidence type="ECO:0000259" key="6">
    <source>
        <dbReference type="PROSITE" id="PS50011"/>
    </source>
</evidence>
<sequence>MRAPLYKYEDLRLATEGFSLSHEVGRGGHGVVYKAHLPDGTIVAVKRLKEAVGWKRSSFLEEVNLLTKLKHRNLISLKGCCVRGRECLLVYEYARNGDLAQVLWGTRSKDLLLTWRQRLKIIVGIAKGLLYLHEETHPSFNHVLAFQTLVYMLDKAEADGWMLISQSDWWMLILSSAAVVEAIDSGDGDPRKT</sequence>
<dbReference type="GO" id="GO:0005524">
    <property type="term" value="F:ATP binding"/>
    <property type="evidence" value="ECO:0007669"/>
    <property type="project" value="UniProtKB-UniRule"/>
</dbReference>
<keyword evidence="4 5" id="KW-0067">ATP-binding</keyword>
<organism evidence="7 8">
    <name type="scientific">Riccia fluitans</name>
    <dbReference type="NCBI Taxonomy" id="41844"/>
    <lineage>
        <taxon>Eukaryota</taxon>
        <taxon>Viridiplantae</taxon>
        <taxon>Streptophyta</taxon>
        <taxon>Embryophyta</taxon>
        <taxon>Marchantiophyta</taxon>
        <taxon>Marchantiopsida</taxon>
        <taxon>Marchantiidae</taxon>
        <taxon>Marchantiales</taxon>
        <taxon>Ricciaceae</taxon>
        <taxon>Riccia</taxon>
    </lineage>
</organism>
<dbReference type="SUPFAM" id="SSF56112">
    <property type="entry name" value="Protein kinase-like (PK-like)"/>
    <property type="match status" value="1"/>
</dbReference>
<reference evidence="7 8" key="1">
    <citation type="submission" date="2024-09" db="EMBL/GenBank/DDBJ databases">
        <title>Chromosome-scale assembly of Riccia fluitans.</title>
        <authorList>
            <person name="Paukszto L."/>
            <person name="Sawicki J."/>
            <person name="Karawczyk K."/>
            <person name="Piernik-Szablinska J."/>
            <person name="Szczecinska M."/>
            <person name="Mazdziarz M."/>
        </authorList>
    </citation>
    <scope>NUCLEOTIDE SEQUENCE [LARGE SCALE GENOMIC DNA]</scope>
    <source>
        <strain evidence="7">Rf_01</strain>
        <tissue evidence="7">Aerial parts of the thallus</tissue>
    </source>
</reference>
<feature type="domain" description="Protein kinase" evidence="6">
    <location>
        <begin position="18"/>
        <end position="193"/>
    </location>
</feature>
<dbReference type="InterPro" id="IPR017441">
    <property type="entry name" value="Protein_kinase_ATP_BS"/>
</dbReference>
<keyword evidence="8" id="KW-1185">Reference proteome</keyword>
<dbReference type="Gene3D" id="1.10.510.10">
    <property type="entry name" value="Transferase(Phosphotransferase) domain 1"/>
    <property type="match status" value="1"/>
</dbReference>
<dbReference type="GO" id="GO:0016301">
    <property type="term" value="F:kinase activity"/>
    <property type="evidence" value="ECO:0007669"/>
    <property type="project" value="UniProtKB-KW"/>
</dbReference>
<dbReference type="Pfam" id="PF07714">
    <property type="entry name" value="PK_Tyr_Ser-Thr"/>
    <property type="match status" value="1"/>
</dbReference>
<keyword evidence="3" id="KW-0418">Kinase</keyword>
<proteinExistence type="predicted"/>
<dbReference type="InterPro" id="IPR052059">
    <property type="entry name" value="CR_Ser/Thr_kinase"/>
</dbReference>
<dbReference type="FunFam" id="3.30.200.20:FF:000162">
    <property type="entry name" value="Adenine nucleotide alpha hydrolase-like domain kinase"/>
    <property type="match status" value="1"/>
</dbReference>
<protein>
    <recommendedName>
        <fullName evidence="6">Protein kinase domain-containing protein</fullName>
    </recommendedName>
</protein>
<dbReference type="Proteomes" id="UP001605036">
    <property type="component" value="Unassembled WGS sequence"/>
</dbReference>
<evidence type="ECO:0000256" key="1">
    <source>
        <dbReference type="ARBA" id="ARBA00022679"/>
    </source>
</evidence>
<keyword evidence="2 5" id="KW-0547">Nucleotide-binding</keyword>
<dbReference type="InterPro" id="IPR000719">
    <property type="entry name" value="Prot_kinase_dom"/>
</dbReference>
<keyword evidence="1" id="KW-0808">Transferase</keyword>
<evidence type="ECO:0000256" key="4">
    <source>
        <dbReference type="ARBA" id="ARBA00022840"/>
    </source>
</evidence>
<dbReference type="PROSITE" id="PS00107">
    <property type="entry name" value="PROTEIN_KINASE_ATP"/>
    <property type="match status" value="1"/>
</dbReference>
<dbReference type="PANTHER" id="PTHR47973">
    <property type="entry name" value="CYSTEINE-RICH RECEPTOR-LIKE PROTEIN KINASE 3"/>
    <property type="match status" value="1"/>
</dbReference>
<dbReference type="PROSITE" id="PS50011">
    <property type="entry name" value="PROTEIN_KINASE_DOM"/>
    <property type="match status" value="1"/>
</dbReference>
<evidence type="ECO:0000256" key="3">
    <source>
        <dbReference type="ARBA" id="ARBA00022777"/>
    </source>
</evidence>
<accession>A0ABD1XF96</accession>
<dbReference type="EMBL" id="JBHFFA010000008">
    <property type="protein sequence ID" value="KAL2607627.1"/>
    <property type="molecule type" value="Genomic_DNA"/>
</dbReference>
<dbReference type="InterPro" id="IPR011009">
    <property type="entry name" value="Kinase-like_dom_sf"/>
</dbReference>
<evidence type="ECO:0000256" key="5">
    <source>
        <dbReference type="PROSITE-ProRule" id="PRU10141"/>
    </source>
</evidence>
<dbReference type="Gene3D" id="3.30.200.20">
    <property type="entry name" value="Phosphorylase Kinase, domain 1"/>
    <property type="match status" value="1"/>
</dbReference>
<evidence type="ECO:0000313" key="8">
    <source>
        <dbReference type="Proteomes" id="UP001605036"/>
    </source>
</evidence>
<evidence type="ECO:0000313" key="7">
    <source>
        <dbReference type="EMBL" id="KAL2607627.1"/>
    </source>
</evidence>
<gene>
    <name evidence="7" type="ORF">R1flu_026200</name>
</gene>